<accession>A0A4R0GMJ0</accession>
<organism evidence="8 9">
    <name type="scientific">Micromonospora zingiberis</name>
    <dbReference type="NCBI Taxonomy" id="2053011"/>
    <lineage>
        <taxon>Bacteria</taxon>
        <taxon>Bacillati</taxon>
        <taxon>Actinomycetota</taxon>
        <taxon>Actinomycetes</taxon>
        <taxon>Micromonosporales</taxon>
        <taxon>Micromonosporaceae</taxon>
        <taxon>Micromonospora</taxon>
    </lineage>
</organism>
<protein>
    <submittedName>
        <fullName evidence="8">Cytochrome P450</fullName>
    </submittedName>
</protein>
<comment type="similarity">
    <text evidence="1">Belongs to the cytochrome P450 family.</text>
</comment>
<dbReference type="GO" id="GO:0005506">
    <property type="term" value="F:iron ion binding"/>
    <property type="evidence" value="ECO:0007669"/>
    <property type="project" value="InterPro"/>
</dbReference>
<reference evidence="8 9" key="1">
    <citation type="submission" date="2019-02" db="EMBL/GenBank/DDBJ databases">
        <title>Jishengella sp. nov., isolated from a root of Zingiber montanum.</title>
        <authorList>
            <person name="Kuncharoen N."/>
            <person name="Kudo T."/>
            <person name="Masahiro Y."/>
            <person name="Ohkuma M."/>
            <person name="Tanasupawat S."/>
        </authorList>
    </citation>
    <scope>NUCLEOTIDE SEQUENCE [LARGE SCALE GENOMIC DNA]</scope>
    <source>
        <strain evidence="8 9">PLAI 1-1</strain>
    </source>
</reference>
<proteinExistence type="inferred from homology"/>
<keyword evidence="6" id="KW-0503">Monooxygenase</keyword>
<dbReference type="CDD" id="cd20620">
    <property type="entry name" value="CYP132-like"/>
    <property type="match status" value="1"/>
</dbReference>
<dbReference type="Proteomes" id="UP000292274">
    <property type="component" value="Unassembled WGS sequence"/>
</dbReference>
<dbReference type="Gene3D" id="1.10.630.10">
    <property type="entry name" value="Cytochrome P450"/>
    <property type="match status" value="1"/>
</dbReference>
<keyword evidence="4" id="KW-0560">Oxidoreductase</keyword>
<keyword evidence="3 7" id="KW-0479">Metal-binding</keyword>
<evidence type="ECO:0000256" key="5">
    <source>
        <dbReference type="ARBA" id="ARBA00023004"/>
    </source>
</evidence>
<dbReference type="InterPro" id="IPR001128">
    <property type="entry name" value="Cyt_P450"/>
</dbReference>
<dbReference type="PANTHER" id="PTHR24291:SF50">
    <property type="entry name" value="BIFUNCTIONAL ALBAFLAVENONE MONOOXYGENASE_TERPENE SYNTHASE"/>
    <property type="match status" value="1"/>
</dbReference>
<keyword evidence="9" id="KW-1185">Reference proteome</keyword>
<dbReference type="PANTHER" id="PTHR24291">
    <property type="entry name" value="CYTOCHROME P450 FAMILY 4"/>
    <property type="match status" value="1"/>
</dbReference>
<dbReference type="GO" id="GO:0016705">
    <property type="term" value="F:oxidoreductase activity, acting on paired donors, with incorporation or reduction of molecular oxygen"/>
    <property type="evidence" value="ECO:0007669"/>
    <property type="project" value="InterPro"/>
</dbReference>
<evidence type="ECO:0000256" key="1">
    <source>
        <dbReference type="ARBA" id="ARBA00010617"/>
    </source>
</evidence>
<dbReference type="GO" id="GO:0004497">
    <property type="term" value="F:monooxygenase activity"/>
    <property type="evidence" value="ECO:0007669"/>
    <property type="project" value="UniProtKB-KW"/>
</dbReference>
<dbReference type="InterPro" id="IPR036396">
    <property type="entry name" value="Cyt_P450_sf"/>
</dbReference>
<evidence type="ECO:0000313" key="8">
    <source>
        <dbReference type="EMBL" id="TCB97862.1"/>
    </source>
</evidence>
<evidence type="ECO:0000256" key="3">
    <source>
        <dbReference type="ARBA" id="ARBA00022723"/>
    </source>
</evidence>
<dbReference type="InterPro" id="IPR050196">
    <property type="entry name" value="Cytochrome_P450_Monoox"/>
</dbReference>
<dbReference type="OrthoDB" id="7376058at2"/>
<dbReference type="InterPro" id="IPR002401">
    <property type="entry name" value="Cyt_P450_E_grp-I"/>
</dbReference>
<dbReference type="PRINTS" id="PR00463">
    <property type="entry name" value="EP450I"/>
</dbReference>
<comment type="caution">
    <text evidence="8">The sequence shown here is derived from an EMBL/GenBank/DDBJ whole genome shotgun (WGS) entry which is preliminary data.</text>
</comment>
<dbReference type="EMBL" id="SJJR01000005">
    <property type="protein sequence ID" value="TCB97862.1"/>
    <property type="molecule type" value="Genomic_DNA"/>
</dbReference>
<dbReference type="PRINTS" id="PR00385">
    <property type="entry name" value="P450"/>
</dbReference>
<dbReference type="Pfam" id="PF00067">
    <property type="entry name" value="p450"/>
    <property type="match status" value="1"/>
</dbReference>
<evidence type="ECO:0000256" key="2">
    <source>
        <dbReference type="ARBA" id="ARBA00022617"/>
    </source>
</evidence>
<name>A0A4R0GMJ0_9ACTN</name>
<keyword evidence="5 7" id="KW-0408">Iron</keyword>
<evidence type="ECO:0000256" key="4">
    <source>
        <dbReference type="ARBA" id="ARBA00023002"/>
    </source>
</evidence>
<comment type="cofactor">
    <cofactor evidence="7">
        <name>heme</name>
        <dbReference type="ChEBI" id="CHEBI:30413"/>
    </cofactor>
</comment>
<evidence type="ECO:0000256" key="6">
    <source>
        <dbReference type="ARBA" id="ARBA00023033"/>
    </source>
</evidence>
<dbReference type="SUPFAM" id="SSF48264">
    <property type="entry name" value="Cytochrome P450"/>
    <property type="match status" value="1"/>
</dbReference>
<dbReference type="RefSeq" id="WP_131303241.1">
    <property type="nucleotide sequence ID" value="NZ_SJJR01000005.1"/>
</dbReference>
<gene>
    <name evidence="8" type="ORF">E0H26_09670</name>
</gene>
<keyword evidence="2 7" id="KW-0349">Heme</keyword>
<dbReference type="AlphaFoldDB" id="A0A4R0GMJ0"/>
<evidence type="ECO:0000256" key="7">
    <source>
        <dbReference type="PIRSR" id="PIRSR602401-1"/>
    </source>
</evidence>
<evidence type="ECO:0000313" key="9">
    <source>
        <dbReference type="Proteomes" id="UP000292274"/>
    </source>
</evidence>
<feature type="binding site" description="axial binding residue" evidence="7">
    <location>
        <position position="403"/>
    </location>
    <ligand>
        <name>heme</name>
        <dbReference type="ChEBI" id="CHEBI:30413"/>
    </ligand>
    <ligandPart>
        <name>Fe</name>
        <dbReference type="ChEBI" id="CHEBI:18248"/>
    </ligandPart>
</feature>
<sequence>MTEQKTSYPPAPMLPGNPLLGSALDLHRDVLGTYLRALRDGGDVVRIAAGPPGFRVVLHGVFHPDGAQRVLASNSRNYRKDSFFYTETRDVIGVGLVNSQDEDWVRQRRFCQPLFTPRYVNSYAATFTRETEVTLAAWQRASAAGPAVVDLHADMTALTLRAVTRVLFGGDANSAVDVVAYAFPLLSEYLLGRALSPVRLPRHWPTPANRRADQARQDLHRVCATLIDGRRDGAQQDLLGLLVGARDGADRLSDEEIRDQVLIFLLAGYETTAIALAFALRCLAEHPEMQQRCRAEARAVLTGDVVTAEDADRLEYITMVLKEAMRLYPPVPVLGRNSKAEDVVSGHTIPAGVDITVSPWVTHRHPEFWAVPERFDPERFSPARSAGRHRYAWFPFGGGPASCIGQHFATLEAAVMLGLILRSYEVSDPDPDVQLTIGTALRPTGPVRCRIRPVD</sequence>
<dbReference type="GO" id="GO:0020037">
    <property type="term" value="F:heme binding"/>
    <property type="evidence" value="ECO:0007669"/>
    <property type="project" value="InterPro"/>
</dbReference>